<reference evidence="3" key="2">
    <citation type="submission" date="2025-08" db="UniProtKB">
        <authorList>
            <consortium name="RefSeq"/>
        </authorList>
    </citation>
    <scope>IDENTIFICATION</scope>
    <source>
        <tissue evidence="3">Young leaves</tissue>
    </source>
</reference>
<proteinExistence type="predicted"/>
<evidence type="ECO:0000313" key="3">
    <source>
        <dbReference type="RefSeq" id="XP_027364588.1"/>
    </source>
</evidence>
<dbReference type="GO" id="GO:0004842">
    <property type="term" value="F:ubiquitin-protein transferase activity"/>
    <property type="evidence" value="ECO:0007669"/>
    <property type="project" value="InterPro"/>
</dbReference>
<reference evidence="2" key="1">
    <citation type="journal article" date="2019" name="Toxins">
        <title>Detection of Abrin-Like and Prepropulchellin-Like Toxin Genes and Transcripts Using Whole Genome Sequencing and Full-Length Transcript Sequencing of Abrus precatorius.</title>
        <authorList>
            <person name="Hovde B.T."/>
            <person name="Daligault H.E."/>
            <person name="Hanschen E.R."/>
            <person name="Kunde Y.A."/>
            <person name="Johnson M.B."/>
            <person name="Starkenburg S.R."/>
            <person name="Johnson S.L."/>
        </authorList>
    </citation>
    <scope>NUCLEOTIDE SEQUENCE [LARGE SCALE GENOMIC DNA]</scope>
</reference>
<feature type="compositionally biased region" description="Polar residues" evidence="1">
    <location>
        <begin position="163"/>
        <end position="182"/>
    </location>
</feature>
<keyword evidence="2" id="KW-1185">Reference proteome</keyword>
<feature type="compositionally biased region" description="Basic and acidic residues" evidence="1">
    <location>
        <begin position="30"/>
        <end position="42"/>
    </location>
</feature>
<dbReference type="PANTHER" id="PTHR46293">
    <property type="entry name" value="E3 UBIQUITIN PROTEIN LIGASE DRIP1"/>
    <property type="match status" value="1"/>
</dbReference>
<accession>A0A8B8M9A6</accession>
<name>A0A8B8M9A6_ABRPR</name>
<dbReference type="RefSeq" id="XP_027364588.1">
    <property type="nucleotide sequence ID" value="XM_027508787.1"/>
</dbReference>
<organism evidence="2 3">
    <name type="scientific">Abrus precatorius</name>
    <name type="common">Indian licorice</name>
    <name type="synonym">Glycine abrus</name>
    <dbReference type="NCBI Taxonomy" id="3816"/>
    <lineage>
        <taxon>Eukaryota</taxon>
        <taxon>Viridiplantae</taxon>
        <taxon>Streptophyta</taxon>
        <taxon>Embryophyta</taxon>
        <taxon>Tracheophyta</taxon>
        <taxon>Spermatophyta</taxon>
        <taxon>Magnoliopsida</taxon>
        <taxon>eudicotyledons</taxon>
        <taxon>Gunneridae</taxon>
        <taxon>Pentapetalae</taxon>
        <taxon>rosids</taxon>
        <taxon>fabids</taxon>
        <taxon>Fabales</taxon>
        <taxon>Fabaceae</taxon>
        <taxon>Papilionoideae</taxon>
        <taxon>50 kb inversion clade</taxon>
        <taxon>NPAAA clade</taxon>
        <taxon>indigoferoid/millettioid clade</taxon>
        <taxon>Abreae</taxon>
        <taxon>Abrus</taxon>
    </lineage>
</organism>
<dbReference type="KEGG" id="aprc:113871689"/>
<protein>
    <submittedName>
        <fullName evidence="3">E3 ubiquitin protein ligase DRIP2-like</fullName>
    </submittedName>
</protein>
<dbReference type="AlphaFoldDB" id="A0A8B8M9A6"/>
<dbReference type="GeneID" id="113871689"/>
<feature type="region of interest" description="Disordered" evidence="1">
    <location>
        <begin position="157"/>
        <end position="188"/>
    </location>
</feature>
<dbReference type="PANTHER" id="PTHR46293:SF3">
    <property type="entry name" value="E3 UBIQUITIN PROTEIN LIGASE DRIPH-RELATED"/>
    <property type="match status" value="1"/>
</dbReference>
<dbReference type="Proteomes" id="UP000694853">
    <property type="component" value="Unplaced"/>
</dbReference>
<evidence type="ECO:0000313" key="2">
    <source>
        <dbReference type="Proteomes" id="UP000694853"/>
    </source>
</evidence>
<dbReference type="OrthoDB" id="1305878at2759"/>
<dbReference type="InterPro" id="IPR044807">
    <property type="entry name" value="DRIP1-like"/>
</dbReference>
<sequence>MKTTVGKAKAAARIKFIRTELPPTCQLEKVTGEENKDDDHPQLETANKTSRDRVQDPSGFLMILSFHYYLKDLYNSSKPDSSQQILPKKILGRSVELWKEKADMSEPLSCLMEAASKSKSRNKYTMQENGAIPVLVDANDNDSQVPKVKVNKHCHMKKAAGEQNESTPSESNQVKLQKLQNTQEKRPKFSQDLNFPAQPVIGSNTKSNIGFGPVWEAWARLPQITSCYIRVMDGSLPVSFIKRYIVKKLGLASEAEVEISLRGEPVLSSLQLKNLVDLWLQTVPGNEIQTSVGSSAKDFVMVLSYGRKA</sequence>
<evidence type="ECO:0000256" key="1">
    <source>
        <dbReference type="SAM" id="MobiDB-lite"/>
    </source>
</evidence>
<feature type="region of interest" description="Disordered" evidence="1">
    <location>
        <begin position="26"/>
        <end position="54"/>
    </location>
</feature>
<gene>
    <name evidence="3" type="primary">LOC113871689</name>
</gene>